<feature type="region of interest" description="Disordered" evidence="8">
    <location>
        <begin position="46"/>
        <end position="112"/>
    </location>
</feature>
<dbReference type="AlphaFoldDB" id="A0A8X7XDS7"/>
<evidence type="ECO:0000256" key="4">
    <source>
        <dbReference type="ARBA" id="ARBA00022679"/>
    </source>
</evidence>
<feature type="compositionally biased region" description="Basic and acidic residues" evidence="8">
    <location>
        <begin position="86"/>
        <end position="95"/>
    </location>
</feature>
<feature type="transmembrane region" description="Helical" evidence="9">
    <location>
        <begin position="126"/>
        <end position="147"/>
    </location>
</feature>
<dbReference type="GO" id="GO:0006493">
    <property type="term" value="P:protein O-linked glycosylation"/>
    <property type="evidence" value="ECO:0007669"/>
    <property type="project" value="TreeGrafter"/>
</dbReference>
<keyword evidence="9" id="KW-0812">Transmembrane</keyword>
<keyword evidence="3" id="KW-0328">Glycosyltransferase</keyword>
<evidence type="ECO:0000256" key="7">
    <source>
        <dbReference type="ARBA" id="ARBA00023211"/>
    </source>
</evidence>
<keyword evidence="5" id="KW-0479">Metal-binding</keyword>
<feature type="compositionally biased region" description="Gly residues" evidence="8">
    <location>
        <begin position="72"/>
        <end position="85"/>
    </location>
</feature>
<protein>
    <submittedName>
        <fullName evidence="11">GALT7 acetylgalactosaminyltransferase</fullName>
    </submittedName>
</protein>
<sequence>MPNLTNATHDSKDWQDPALDGIPVHPLAGQSGLSQSADLTACHVMPAAERGEGRAGRGSQLGSDRRTRLCQLGGGGGGGEGGGGATKEEEAEKFRGSAAEAAAGGRTQTRRARHSSPFAMRVKIGFLLRSLLVVGTFLGLLVLWSSLAPKDSDGKPYAKMEGRDTNDLLPNAKDNLLDKLKPVIPWPQVEGVEVDLESIRLKNDEKNRAAPPLKADPVDQRDIMQKQYVTFKVQKHKYPDPVLKAGELGNFESKEPEPEGVPGGPGEGAKAYVLGPEYKDAIQASIKEFGFNMVVSDMISLDRTISDLRHDECKYWHYDDNLLTSSVVIVFHNEGWSTLMRTVHSVIKRTPRRYLAEIVLIDDFSNKAHLKERLEDYIKQWNGLVKLFRNERREGLIQARSIGAKKATVGQVLIYLDAHCEVGPNWYAPLIAPITKDRTVCTVPLIDYIDGNDYTIEPQQGGDEDGFARGAWDWSMLWKRVPLSSKEKAKRKHKTEAYR</sequence>
<dbReference type="PANTHER" id="PTHR11675">
    <property type="entry name" value="N-ACETYLGALACTOSAMINYLTRANSFERASE"/>
    <property type="match status" value="1"/>
</dbReference>
<evidence type="ECO:0000256" key="6">
    <source>
        <dbReference type="ARBA" id="ARBA00023157"/>
    </source>
</evidence>
<dbReference type="Proteomes" id="UP000886611">
    <property type="component" value="Unassembled WGS sequence"/>
</dbReference>
<gene>
    <name evidence="11" type="primary">Galnt7_1</name>
    <name evidence="11" type="ORF">GTO96_0016069</name>
</gene>
<evidence type="ECO:0000256" key="3">
    <source>
        <dbReference type="ARBA" id="ARBA00022676"/>
    </source>
</evidence>
<dbReference type="Pfam" id="PF00535">
    <property type="entry name" value="Glycos_transf_2"/>
    <property type="match status" value="1"/>
</dbReference>
<dbReference type="SUPFAM" id="SSF53448">
    <property type="entry name" value="Nucleotide-diphospho-sugar transferases"/>
    <property type="match status" value="1"/>
</dbReference>
<evidence type="ECO:0000313" key="11">
    <source>
        <dbReference type="EMBL" id="KAG2465784.1"/>
    </source>
</evidence>
<dbReference type="Gene3D" id="3.90.550.10">
    <property type="entry name" value="Spore Coat Polysaccharide Biosynthesis Protein SpsA, Chain A"/>
    <property type="match status" value="1"/>
</dbReference>
<evidence type="ECO:0000256" key="9">
    <source>
        <dbReference type="SAM" id="Phobius"/>
    </source>
</evidence>
<comment type="caution">
    <text evidence="11">The sequence shown here is derived from an EMBL/GenBank/DDBJ whole genome shotgun (WGS) entry which is preliminary data.</text>
</comment>
<accession>A0A8X7XDS7</accession>
<feature type="region of interest" description="Disordered" evidence="8">
    <location>
        <begin position="248"/>
        <end position="268"/>
    </location>
</feature>
<proteinExistence type="predicted"/>
<evidence type="ECO:0000256" key="8">
    <source>
        <dbReference type="SAM" id="MobiDB-lite"/>
    </source>
</evidence>
<feature type="non-terminal residue" evidence="11">
    <location>
        <position position="499"/>
    </location>
</feature>
<comment type="cofactor">
    <cofactor evidence="1">
        <name>Mn(2+)</name>
        <dbReference type="ChEBI" id="CHEBI:29035"/>
    </cofactor>
</comment>
<keyword evidence="9" id="KW-0472">Membrane</keyword>
<dbReference type="GO" id="GO:0004653">
    <property type="term" value="F:polypeptide N-acetylgalactosaminyltransferase activity"/>
    <property type="evidence" value="ECO:0007669"/>
    <property type="project" value="TreeGrafter"/>
</dbReference>
<dbReference type="PANTHER" id="PTHR11675:SF68">
    <property type="entry name" value="N-ACETYLGALACTOSAMINYLTRANSFERASE 7"/>
    <property type="match status" value="1"/>
</dbReference>
<dbReference type="InterPro" id="IPR001173">
    <property type="entry name" value="Glyco_trans_2-like"/>
</dbReference>
<keyword evidence="9" id="KW-1133">Transmembrane helix</keyword>
<dbReference type="GO" id="GO:0046872">
    <property type="term" value="F:metal ion binding"/>
    <property type="evidence" value="ECO:0007669"/>
    <property type="project" value="UniProtKB-KW"/>
</dbReference>
<evidence type="ECO:0000313" key="12">
    <source>
        <dbReference type="Proteomes" id="UP000886611"/>
    </source>
</evidence>
<comment type="pathway">
    <text evidence="2">Protein modification; protein glycosylation.</text>
</comment>
<name>A0A8X7XDS7_POLSE</name>
<dbReference type="EMBL" id="JAATIS010001721">
    <property type="protein sequence ID" value="KAG2465784.1"/>
    <property type="molecule type" value="Genomic_DNA"/>
</dbReference>
<feature type="compositionally biased region" description="Low complexity" evidence="8">
    <location>
        <begin position="96"/>
        <end position="107"/>
    </location>
</feature>
<keyword evidence="12" id="KW-1185">Reference proteome</keyword>
<evidence type="ECO:0000256" key="1">
    <source>
        <dbReference type="ARBA" id="ARBA00001936"/>
    </source>
</evidence>
<keyword evidence="7" id="KW-0464">Manganese</keyword>
<feature type="domain" description="Glycosyltransferase 2-like" evidence="10">
    <location>
        <begin position="326"/>
        <end position="462"/>
    </location>
</feature>
<evidence type="ECO:0000256" key="2">
    <source>
        <dbReference type="ARBA" id="ARBA00004922"/>
    </source>
</evidence>
<dbReference type="InterPro" id="IPR029044">
    <property type="entry name" value="Nucleotide-diphossugar_trans"/>
</dbReference>
<keyword evidence="4" id="KW-0808">Transferase</keyword>
<organism evidence="11 12">
    <name type="scientific">Polypterus senegalus</name>
    <name type="common">Senegal bichir</name>
    <dbReference type="NCBI Taxonomy" id="55291"/>
    <lineage>
        <taxon>Eukaryota</taxon>
        <taxon>Metazoa</taxon>
        <taxon>Chordata</taxon>
        <taxon>Craniata</taxon>
        <taxon>Vertebrata</taxon>
        <taxon>Euteleostomi</taxon>
        <taxon>Actinopterygii</taxon>
        <taxon>Polypteriformes</taxon>
        <taxon>Polypteridae</taxon>
        <taxon>Polypterus</taxon>
    </lineage>
</organism>
<reference evidence="11 12" key="1">
    <citation type="journal article" date="2021" name="Cell">
        <title>Tracing the genetic footprints of vertebrate landing in non-teleost ray-finned fishes.</title>
        <authorList>
            <person name="Bi X."/>
            <person name="Wang K."/>
            <person name="Yang L."/>
            <person name="Pan H."/>
            <person name="Jiang H."/>
            <person name="Wei Q."/>
            <person name="Fang M."/>
            <person name="Yu H."/>
            <person name="Zhu C."/>
            <person name="Cai Y."/>
            <person name="He Y."/>
            <person name="Gan X."/>
            <person name="Zeng H."/>
            <person name="Yu D."/>
            <person name="Zhu Y."/>
            <person name="Jiang H."/>
            <person name="Qiu Q."/>
            <person name="Yang H."/>
            <person name="Zhang Y.E."/>
            <person name="Wang W."/>
            <person name="Zhu M."/>
            <person name="He S."/>
            <person name="Zhang G."/>
        </authorList>
    </citation>
    <scope>NUCLEOTIDE SEQUENCE [LARGE SCALE GENOMIC DNA]</scope>
    <source>
        <strain evidence="11">Bchr_013</strain>
    </source>
</reference>
<feature type="region of interest" description="Disordered" evidence="8">
    <location>
        <begin position="1"/>
        <end position="31"/>
    </location>
</feature>
<dbReference type="GO" id="GO:0005794">
    <property type="term" value="C:Golgi apparatus"/>
    <property type="evidence" value="ECO:0007669"/>
    <property type="project" value="TreeGrafter"/>
</dbReference>
<feature type="non-terminal residue" evidence="11">
    <location>
        <position position="1"/>
    </location>
</feature>
<evidence type="ECO:0000256" key="5">
    <source>
        <dbReference type="ARBA" id="ARBA00022723"/>
    </source>
</evidence>
<keyword evidence="6" id="KW-1015">Disulfide bond</keyword>
<evidence type="ECO:0000259" key="10">
    <source>
        <dbReference type="Pfam" id="PF00535"/>
    </source>
</evidence>